<dbReference type="InterPro" id="IPR013096">
    <property type="entry name" value="Cupin_2"/>
</dbReference>
<dbReference type="PANTHER" id="PTHR35848">
    <property type="entry name" value="OXALATE-BINDING PROTEIN"/>
    <property type="match status" value="1"/>
</dbReference>
<evidence type="ECO:0000256" key="1">
    <source>
        <dbReference type="ARBA" id="ARBA00022723"/>
    </source>
</evidence>
<dbReference type="Proteomes" id="UP000238358">
    <property type="component" value="Chromosome"/>
</dbReference>
<dbReference type="PANTHER" id="PTHR35848:SF6">
    <property type="entry name" value="CUPIN TYPE-2 DOMAIN-CONTAINING PROTEIN"/>
    <property type="match status" value="1"/>
</dbReference>
<dbReference type="CDD" id="cd02221">
    <property type="entry name" value="cupin_TM1287-like"/>
    <property type="match status" value="1"/>
</dbReference>
<dbReference type="RefSeq" id="WP_022497020.1">
    <property type="nucleotide sequence ID" value="NZ_CALDUZ010000030.1"/>
</dbReference>
<dbReference type="EMBL" id="CP027569">
    <property type="protein sequence ID" value="AVO26751.1"/>
    <property type="molecule type" value="Genomic_DNA"/>
</dbReference>
<dbReference type="InterPro" id="IPR014710">
    <property type="entry name" value="RmlC-like_jellyroll"/>
</dbReference>
<evidence type="ECO:0000313" key="2">
    <source>
        <dbReference type="EMBL" id="AVO26751.1"/>
    </source>
</evidence>
<evidence type="ECO:0000313" key="3">
    <source>
        <dbReference type="Proteomes" id="UP000238358"/>
    </source>
</evidence>
<dbReference type="OrthoDB" id="9797047at2"/>
<proteinExistence type="predicted"/>
<name>A0A1M6MBX3_MEGEL</name>
<dbReference type="InterPro" id="IPR051610">
    <property type="entry name" value="GPI/OXD"/>
</dbReference>
<gene>
    <name evidence="2" type="ORF">C6Y28_03500</name>
</gene>
<accession>A0A1M6MBX3</accession>
<organism evidence="2 3">
    <name type="scientific">Megasphaera elsdenii</name>
    <dbReference type="NCBI Taxonomy" id="907"/>
    <lineage>
        <taxon>Bacteria</taxon>
        <taxon>Bacillati</taxon>
        <taxon>Bacillota</taxon>
        <taxon>Negativicutes</taxon>
        <taxon>Veillonellales</taxon>
        <taxon>Veillonellaceae</taxon>
        <taxon>Megasphaera</taxon>
    </lineage>
</organism>
<keyword evidence="1" id="KW-0479">Metal-binding</keyword>
<dbReference type="InterPro" id="IPR011051">
    <property type="entry name" value="RmlC_Cupin_sf"/>
</dbReference>
<dbReference type="SUPFAM" id="SSF51182">
    <property type="entry name" value="RmlC-like cupins"/>
    <property type="match status" value="1"/>
</dbReference>
<dbReference type="GO" id="GO:0046872">
    <property type="term" value="F:metal ion binding"/>
    <property type="evidence" value="ECO:0007669"/>
    <property type="project" value="UniProtKB-KW"/>
</dbReference>
<sequence>MEIEKVEHASGGKGYILKKKLLSATELKDKVGMFAEITLKPGCSLGYHVHSDNAEAYYILSGEGEYDDNGEIRTVKPGDVTYTSDGKGHGLENKSQNDLVFIALIINN</sequence>
<protein>
    <submittedName>
        <fullName evidence="2">Cupin domain-containing protein</fullName>
    </submittedName>
</protein>
<dbReference type="Gene3D" id="2.60.120.10">
    <property type="entry name" value="Jelly Rolls"/>
    <property type="match status" value="1"/>
</dbReference>
<dbReference type="AlphaFoldDB" id="A0A1M6MBX3"/>
<dbReference type="Pfam" id="PF07883">
    <property type="entry name" value="Cupin_2"/>
    <property type="match status" value="1"/>
</dbReference>
<reference evidence="2 3" key="1">
    <citation type="journal article" date="2018" name="Genome Announc.">
        <title>Complete genomes of two Megasphaera elsdenii strains, NCIMB 702410 and ATCC 25940.</title>
        <authorList>
            <person name="Hatmaker E.A."/>
            <person name="O'Dell K."/>
            <person name="Riley L.A."/>
            <person name="Klingeman D.M."/>
            <person name="Guss A.M."/>
        </authorList>
    </citation>
    <scope>NUCLEOTIDE SEQUENCE [LARGE SCALE GENOMIC DNA]</scope>
    <source>
        <strain evidence="2 3">NCIMB702410</strain>
    </source>
</reference>